<dbReference type="InterPro" id="IPR046342">
    <property type="entry name" value="CBS_dom_sf"/>
</dbReference>
<dbReference type="InterPro" id="IPR051257">
    <property type="entry name" value="Diverse_CBS-Domain"/>
</dbReference>
<organism evidence="4 5">
    <name type="scientific">Pseudodesulfovibrio cashew</name>
    <dbReference type="NCBI Taxonomy" id="2678688"/>
    <lineage>
        <taxon>Bacteria</taxon>
        <taxon>Pseudomonadati</taxon>
        <taxon>Thermodesulfobacteriota</taxon>
        <taxon>Desulfovibrionia</taxon>
        <taxon>Desulfovibrionales</taxon>
        <taxon>Desulfovibrionaceae</taxon>
    </lineage>
</organism>
<reference evidence="4 5" key="1">
    <citation type="submission" date="2019-11" db="EMBL/GenBank/DDBJ databases">
        <authorList>
            <person name="Zheng R.K."/>
            <person name="Sun C.M."/>
        </authorList>
    </citation>
    <scope>NUCLEOTIDE SEQUENCE [LARGE SCALE GENOMIC DNA]</scope>
    <source>
        <strain evidence="4 5">SRB007</strain>
    </source>
</reference>
<dbReference type="AlphaFoldDB" id="A0A6I6JKB7"/>
<dbReference type="Gene3D" id="3.10.580.10">
    <property type="entry name" value="CBS-domain"/>
    <property type="match status" value="1"/>
</dbReference>
<gene>
    <name evidence="4" type="ORF">GM415_15325</name>
</gene>
<keyword evidence="5" id="KW-1185">Reference proteome</keyword>
<dbReference type="PANTHER" id="PTHR43080">
    <property type="entry name" value="CBS DOMAIN-CONTAINING PROTEIN CBSX3, MITOCHONDRIAL"/>
    <property type="match status" value="1"/>
</dbReference>
<dbReference type="SUPFAM" id="SSF54631">
    <property type="entry name" value="CBS-domain pair"/>
    <property type="match status" value="1"/>
</dbReference>
<evidence type="ECO:0000313" key="4">
    <source>
        <dbReference type="EMBL" id="QGY41430.1"/>
    </source>
</evidence>
<dbReference type="CDD" id="cd04586">
    <property type="entry name" value="CBS_pair_BON_assoc"/>
    <property type="match status" value="1"/>
</dbReference>
<evidence type="ECO:0000259" key="3">
    <source>
        <dbReference type="PROSITE" id="PS51371"/>
    </source>
</evidence>
<keyword evidence="1 2" id="KW-0129">CBS domain</keyword>
<evidence type="ECO:0000313" key="5">
    <source>
        <dbReference type="Proteomes" id="UP000428328"/>
    </source>
</evidence>
<dbReference type="Proteomes" id="UP000428328">
    <property type="component" value="Chromosome"/>
</dbReference>
<name>A0A6I6JKB7_9BACT</name>
<dbReference type="Pfam" id="PF00571">
    <property type="entry name" value="CBS"/>
    <property type="match status" value="2"/>
</dbReference>
<accession>A0A6I6JKB7</accession>
<protein>
    <submittedName>
        <fullName evidence="4">CBS domain-containing protein</fullName>
    </submittedName>
</protein>
<dbReference type="SMART" id="SM00116">
    <property type="entry name" value="CBS"/>
    <property type="match status" value="2"/>
</dbReference>
<proteinExistence type="predicted"/>
<dbReference type="PANTHER" id="PTHR43080:SF26">
    <property type="entry name" value="REGULATORY PROTEIN"/>
    <property type="match status" value="1"/>
</dbReference>
<feature type="domain" description="CBS" evidence="3">
    <location>
        <begin position="158"/>
        <end position="212"/>
    </location>
</feature>
<evidence type="ECO:0000256" key="2">
    <source>
        <dbReference type="PROSITE-ProRule" id="PRU00703"/>
    </source>
</evidence>
<feature type="domain" description="CBS" evidence="3">
    <location>
        <begin position="73"/>
        <end position="129"/>
    </location>
</feature>
<dbReference type="KEGG" id="psel:GM415_15325"/>
<dbReference type="InterPro" id="IPR000644">
    <property type="entry name" value="CBS_dom"/>
</dbReference>
<evidence type="ECO:0000256" key="1">
    <source>
        <dbReference type="ARBA" id="ARBA00023122"/>
    </source>
</evidence>
<dbReference type="EMBL" id="CP046400">
    <property type="protein sequence ID" value="QGY41430.1"/>
    <property type="molecule type" value="Genomic_DNA"/>
</dbReference>
<dbReference type="PROSITE" id="PS51371">
    <property type="entry name" value="CBS"/>
    <property type="match status" value="2"/>
</dbReference>
<sequence>MHDSPQSVCKNKRAIMKKQCDPLVLTDEDILDAMQAMQGYVDITPGTFKEIYSISYDLALKRIRSLGKAEEIMTAPVHCLNKEMSLTEAASFMAEHGISGAPVVDGKGLVCGVISEKDFLRKMGLPTTAGIMSVVGECLTVNKCLVSGLRGHYVHEIMSQPPISAREETTLAEISQLFTNHSINRIPICNMDGSPLGIITRSDLVSSMCQTV</sequence>